<proteinExistence type="inferred from homology"/>
<evidence type="ECO:0000256" key="11">
    <source>
        <dbReference type="PROSITE-ProRule" id="PRU01360"/>
    </source>
</evidence>
<evidence type="ECO:0000256" key="10">
    <source>
        <dbReference type="ARBA" id="ARBA00023237"/>
    </source>
</evidence>
<keyword evidence="17" id="KW-1185">Reference proteome</keyword>
<dbReference type="OrthoDB" id="99480at2"/>
<keyword evidence="10 11" id="KW-0998">Cell outer membrane</keyword>
<feature type="chain" id="PRO_5022780578" evidence="13">
    <location>
        <begin position="20"/>
        <end position="738"/>
    </location>
</feature>
<evidence type="ECO:0000256" key="5">
    <source>
        <dbReference type="ARBA" id="ARBA00022692"/>
    </source>
</evidence>
<dbReference type="SUPFAM" id="SSF49464">
    <property type="entry name" value="Carboxypeptidase regulatory domain-like"/>
    <property type="match status" value="1"/>
</dbReference>
<evidence type="ECO:0000256" key="3">
    <source>
        <dbReference type="ARBA" id="ARBA00022452"/>
    </source>
</evidence>
<dbReference type="PANTHER" id="PTHR32552:SF81">
    <property type="entry name" value="TONB-DEPENDENT OUTER MEMBRANE RECEPTOR"/>
    <property type="match status" value="1"/>
</dbReference>
<dbReference type="Pfam" id="PF00593">
    <property type="entry name" value="TonB_dep_Rec_b-barrel"/>
    <property type="match status" value="1"/>
</dbReference>
<evidence type="ECO:0000256" key="12">
    <source>
        <dbReference type="RuleBase" id="RU003357"/>
    </source>
</evidence>
<dbReference type="Pfam" id="PF13715">
    <property type="entry name" value="CarbopepD_reg_2"/>
    <property type="match status" value="1"/>
</dbReference>
<keyword evidence="9 11" id="KW-0472">Membrane</keyword>
<comment type="similarity">
    <text evidence="11 12">Belongs to the TonB-dependent receptor family.</text>
</comment>
<evidence type="ECO:0000256" key="13">
    <source>
        <dbReference type="SAM" id="SignalP"/>
    </source>
</evidence>
<evidence type="ECO:0000256" key="6">
    <source>
        <dbReference type="ARBA" id="ARBA00023004"/>
    </source>
</evidence>
<evidence type="ECO:0000256" key="9">
    <source>
        <dbReference type="ARBA" id="ARBA00023136"/>
    </source>
</evidence>
<evidence type="ECO:0000259" key="15">
    <source>
        <dbReference type="Pfam" id="PF07715"/>
    </source>
</evidence>
<comment type="subcellular location">
    <subcellularLocation>
        <location evidence="1 11">Cell outer membrane</location>
        <topology evidence="1 11">Multi-pass membrane protein</topology>
    </subcellularLocation>
</comment>
<name>A0A5C7FCK9_9BACT</name>
<keyword evidence="3 11" id="KW-1134">Transmembrane beta strand</keyword>
<evidence type="ECO:0000256" key="8">
    <source>
        <dbReference type="ARBA" id="ARBA00023077"/>
    </source>
</evidence>
<keyword evidence="2 11" id="KW-0813">Transport</keyword>
<evidence type="ECO:0000256" key="2">
    <source>
        <dbReference type="ARBA" id="ARBA00022448"/>
    </source>
</evidence>
<evidence type="ECO:0000256" key="7">
    <source>
        <dbReference type="ARBA" id="ARBA00023065"/>
    </source>
</evidence>
<feature type="domain" description="TonB-dependent receptor plug" evidence="15">
    <location>
        <begin position="112"/>
        <end position="216"/>
    </location>
</feature>
<keyword evidence="4" id="KW-0410">Iron transport</keyword>
<sequence>MHQYIILSLSFFACLPLFGQSVNGVVTDEAGNSLPGAYVFWHAGDAHTHTDNAGRFDLPGVSTGDTLHISFIGHTGRDLIVPENANDLAIVLQSGSLDLREIVVGSSDRPQRIISGIDLAVRPVNSSQEILRSVPGLFIGQHAGGGKAEQIFLRGFDIDHGTDIAISVDGMPVNMVSHAHGQGYADLHFLIPEAIGAVDFEKGLYDANQGNFATAGHVDFQTKDRSGGSFVKLEAGSFGNLRTVAQLDILSGKNHNAYVLGEYKVADGPFESPQNFSRGNLFAKYTGLLRDADKLSVSLSHFSSNWDASGQIPERAVASGLIGRFGAIDDTEGGETSRSNLIVGYTREIDGATFIKNTFSYTRYDFELFSNFTFFLDDPEFGDQIRQQESRDIIYAQSVLHHNTNLGGTTVETRIGAGLRSDRTDDSSLANTINRTTVQNYIQRGDVSEDNFNLFADARFEFGRLSLQPGVRLDHFRFGYRDLLATEYTNASVNKTRVSPKLKTTYRLSPDSRLFLNAGTGFHSNDSRLANTSQISGMTPPAYGVDLGLETKLLPRLIMNTALWYLFLEQEFVYVGDAGIVEPSGRTRRFGADMSLRYQMTDWLFGDLDATYSHARSIDDEEGENLIPLAPRLTLAGGLSVKAQNLTSGLRFRFLGDRPANEDYSLTAEGYLVADANIAYTLGRFTFGVLVENIGNEKWNEAQFATESRLFDEAVPVEEIHFTPGAPRSVLTTLKLSF</sequence>
<keyword evidence="6" id="KW-0408">Iron</keyword>
<dbReference type="EMBL" id="VOXD01000023">
    <property type="protein sequence ID" value="TXF88404.1"/>
    <property type="molecule type" value="Genomic_DNA"/>
</dbReference>
<dbReference type="RefSeq" id="WP_147931533.1">
    <property type="nucleotide sequence ID" value="NZ_VOXD01000023.1"/>
</dbReference>
<comment type="caution">
    <text evidence="16">The sequence shown here is derived from an EMBL/GenBank/DDBJ whole genome shotgun (WGS) entry which is preliminary data.</text>
</comment>
<keyword evidence="13" id="KW-0732">Signal</keyword>
<gene>
    <name evidence="16" type="ORF">FUA23_14800</name>
</gene>
<feature type="domain" description="TonB-dependent receptor-like beta-barrel" evidence="14">
    <location>
        <begin position="304"/>
        <end position="691"/>
    </location>
</feature>
<accession>A0A5C7FCK9</accession>
<dbReference type="InterPro" id="IPR000531">
    <property type="entry name" value="Beta-barrel_TonB"/>
</dbReference>
<dbReference type="PANTHER" id="PTHR32552">
    <property type="entry name" value="FERRICHROME IRON RECEPTOR-RELATED"/>
    <property type="match status" value="1"/>
</dbReference>
<evidence type="ECO:0000259" key="14">
    <source>
        <dbReference type="Pfam" id="PF00593"/>
    </source>
</evidence>
<feature type="signal peptide" evidence="13">
    <location>
        <begin position="1"/>
        <end position="19"/>
    </location>
</feature>
<keyword evidence="5 11" id="KW-0812">Transmembrane</keyword>
<dbReference type="InterPro" id="IPR039426">
    <property type="entry name" value="TonB-dep_rcpt-like"/>
</dbReference>
<evidence type="ECO:0000256" key="4">
    <source>
        <dbReference type="ARBA" id="ARBA00022496"/>
    </source>
</evidence>
<reference evidence="16 17" key="1">
    <citation type="submission" date="2019-08" db="EMBL/GenBank/DDBJ databases">
        <title>Lewinella sp. strain SSH13 Genome sequencing and assembly.</title>
        <authorList>
            <person name="Kim I."/>
        </authorList>
    </citation>
    <scope>NUCLEOTIDE SEQUENCE [LARGE SCALE GENOMIC DNA]</scope>
    <source>
        <strain evidence="16 17">SSH13</strain>
    </source>
</reference>
<dbReference type="InterPro" id="IPR036942">
    <property type="entry name" value="Beta-barrel_TonB_sf"/>
</dbReference>
<evidence type="ECO:0000313" key="16">
    <source>
        <dbReference type="EMBL" id="TXF88404.1"/>
    </source>
</evidence>
<dbReference type="InterPro" id="IPR012910">
    <property type="entry name" value="Plug_dom"/>
</dbReference>
<dbReference type="Gene3D" id="2.170.130.10">
    <property type="entry name" value="TonB-dependent receptor, plug domain"/>
    <property type="match status" value="1"/>
</dbReference>
<dbReference type="GO" id="GO:0009279">
    <property type="term" value="C:cell outer membrane"/>
    <property type="evidence" value="ECO:0007669"/>
    <property type="project" value="UniProtKB-SubCell"/>
</dbReference>
<organism evidence="16 17">
    <name type="scientific">Neolewinella aurantiaca</name>
    <dbReference type="NCBI Taxonomy" id="2602767"/>
    <lineage>
        <taxon>Bacteria</taxon>
        <taxon>Pseudomonadati</taxon>
        <taxon>Bacteroidota</taxon>
        <taxon>Saprospiria</taxon>
        <taxon>Saprospirales</taxon>
        <taxon>Lewinellaceae</taxon>
        <taxon>Neolewinella</taxon>
    </lineage>
</organism>
<dbReference type="Gene3D" id="2.40.170.20">
    <property type="entry name" value="TonB-dependent receptor, beta-barrel domain"/>
    <property type="match status" value="1"/>
</dbReference>
<dbReference type="GO" id="GO:0006826">
    <property type="term" value="P:iron ion transport"/>
    <property type="evidence" value="ECO:0007669"/>
    <property type="project" value="UniProtKB-KW"/>
</dbReference>
<protein>
    <submittedName>
        <fullName evidence="16">TonB-dependent receptor</fullName>
    </submittedName>
</protein>
<dbReference type="InterPro" id="IPR037066">
    <property type="entry name" value="Plug_dom_sf"/>
</dbReference>
<dbReference type="Pfam" id="PF07715">
    <property type="entry name" value="Plug"/>
    <property type="match status" value="1"/>
</dbReference>
<keyword evidence="8 12" id="KW-0798">TonB box</keyword>
<dbReference type="PROSITE" id="PS52016">
    <property type="entry name" value="TONB_DEPENDENT_REC_3"/>
    <property type="match status" value="1"/>
</dbReference>
<dbReference type="SUPFAM" id="SSF56935">
    <property type="entry name" value="Porins"/>
    <property type="match status" value="1"/>
</dbReference>
<dbReference type="InterPro" id="IPR008969">
    <property type="entry name" value="CarboxyPept-like_regulatory"/>
</dbReference>
<dbReference type="AlphaFoldDB" id="A0A5C7FCK9"/>
<keyword evidence="7" id="KW-0406">Ion transport</keyword>
<evidence type="ECO:0000256" key="1">
    <source>
        <dbReference type="ARBA" id="ARBA00004571"/>
    </source>
</evidence>
<dbReference type="Proteomes" id="UP000321907">
    <property type="component" value="Unassembled WGS sequence"/>
</dbReference>
<evidence type="ECO:0000313" key="17">
    <source>
        <dbReference type="Proteomes" id="UP000321907"/>
    </source>
</evidence>
<keyword evidence="16" id="KW-0675">Receptor</keyword>